<gene>
    <name evidence="2" type="ORF">HMPREF9470_03215</name>
</gene>
<sequence length="263" mass="30587">MNCLPRYGWPCCTRSMSETQREGQMKYFGSGLSEIHKELSRMIRKTDRLEEAKQLFMELHGALHLTGMPGTDKADGDQRCQVPNEVDKLFNDLSTDEYAVMPTAKDETIAWALWHIARIEDLTMGMLVAEQGQLFDQEWKERMRASITDTGNALTDSEIIGLSRELDMEELLQYRNCVGRRTREIVTNLTPDDMKRRVSPVQLEQILKEGGVTKQEESLWLLDYWGQKDVAGLLLMPPTRHVILHLNDCCRWKEWIRTRKRKI</sequence>
<evidence type="ECO:0000313" key="3">
    <source>
        <dbReference type="Proteomes" id="UP000037392"/>
    </source>
</evidence>
<dbReference type="SUPFAM" id="SSF109854">
    <property type="entry name" value="DinB/YfiT-like putative metalloenzymes"/>
    <property type="match status" value="1"/>
</dbReference>
<protein>
    <recommendedName>
        <fullName evidence="1">DinB-like domain-containing protein</fullName>
    </recommendedName>
</protein>
<evidence type="ECO:0000259" key="1">
    <source>
        <dbReference type="Pfam" id="PF12867"/>
    </source>
</evidence>
<reference evidence="2 3" key="1">
    <citation type="submission" date="2011-04" db="EMBL/GenBank/DDBJ databases">
        <title>The Genome Sequence of Clostridium citroniae WAL-19142.</title>
        <authorList>
            <consortium name="The Broad Institute Genome Sequencing Platform"/>
            <person name="Earl A."/>
            <person name="Ward D."/>
            <person name="Feldgarden M."/>
            <person name="Gevers D."/>
            <person name="Warren Y.A."/>
            <person name="Tyrrell K.L."/>
            <person name="Citron D.M."/>
            <person name="Goldstein E.J."/>
            <person name="Daigneault M."/>
            <person name="Allen-Vercoe E."/>
            <person name="Young S.K."/>
            <person name="Zeng Q."/>
            <person name="Gargeya S."/>
            <person name="Fitzgerald M."/>
            <person name="Haas B."/>
            <person name="Abouelleil A."/>
            <person name="Alvarado L."/>
            <person name="Arachchi H.M."/>
            <person name="Berlin A."/>
            <person name="Brown A."/>
            <person name="Chapman S.B."/>
            <person name="Chen Z."/>
            <person name="Dunbar C."/>
            <person name="Freedman E."/>
            <person name="Gearin G."/>
            <person name="Gellesch M."/>
            <person name="Goldberg J."/>
            <person name="Griggs A."/>
            <person name="Gujja S."/>
            <person name="Heilman E.R."/>
            <person name="Heiman D."/>
            <person name="Howarth C."/>
            <person name="Larson L."/>
            <person name="Lui A."/>
            <person name="MacDonald P.J."/>
            <person name="Mehta T."/>
            <person name="Montmayeur A."/>
            <person name="Murphy C."/>
            <person name="Neiman D."/>
            <person name="Pearson M."/>
            <person name="Priest M."/>
            <person name="Roberts A."/>
            <person name="Saif S."/>
            <person name="Shea T."/>
            <person name="Shenoy N."/>
            <person name="Sisk P."/>
            <person name="Stolte C."/>
            <person name="Sykes S."/>
            <person name="White J."/>
            <person name="Yandava C."/>
            <person name="Wortman J."/>
            <person name="Nusbaum C."/>
            <person name="Birren B."/>
        </authorList>
    </citation>
    <scope>NUCLEOTIDE SEQUENCE [LARGE SCALE GENOMIC DNA]</scope>
    <source>
        <strain evidence="2 3">WAL-19142</strain>
    </source>
</reference>
<dbReference type="InterPro" id="IPR024775">
    <property type="entry name" value="DinB-like"/>
</dbReference>
<evidence type="ECO:0000313" key="2">
    <source>
        <dbReference type="EMBL" id="KMW18305.1"/>
    </source>
</evidence>
<accession>A0A0J9ER46</accession>
<comment type="caution">
    <text evidence="2">The sequence shown here is derived from an EMBL/GenBank/DDBJ whole genome shotgun (WGS) entry which is preliminary data.</text>
</comment>
<dbReference type="Pfam" id="PF12867">
    <property type="entry name" value="DinB_2"/>
    <property type="match status" value="1"/>
</dbReference>
<dbReference type="PATRIC" id="fig|742734.4.peg.3445"/>
<dbReference type="Gene3D" id="1.20.120.450">
    <property type="entry name" value="dinb family like domain"/>
    <property type="match status" value="1"/>
</dbReference>
<dbReference type="InterPro" id="IPR034660">
    <property type="entry name" value="DinB/YfiT-like"/>
</dbReference>
<dbReference type="Proteomes" id="UP000037392">
    <property type="component" value="Unassembled WGS sequence"/>
</dbReference>
<dbReference type="AlphaFoldDB" id="A0A0J9ER46"/>
<dbReference type="EMBL" id="ADLK01000024">
    <property type="protein sequence ID" value="KMW18305.1"/>
    <property type="molecule type" value="Genomic_DNA"/>
</dbReference>
<name>A0A0J9ER46_9FIRM</name>
<proteinExistence type="predicted"/>
<organism evidence="2 3">
    <name type="scientific">[Clostridium] citroniae WAL-19142</name>
    <dbReference type="NCBI Taxonomy" id="742734"/>
    <lineage>
        <taxon>Bacteria</taxon>
        <taxon>Bacillati</taxon>
        <taxon>Bacillota</taxon>
        <taxon>Clostridia</taxon>
        <taxon>Lachnospirales</taxon>
        <taxon>Lachnospiraceae</taxon>
        <taxon>Enterocloster</taxon>
    </lineage>
</organism>
<feature type="domain" description="DinB-like" evidence="1">
    <location>
        <begin position="82"/>
        <end position="199"/>
    </location>
</feature>